<name>A0A0Q9YHA1_9GAMM</name>
<dbReference type="EMBL" id="LKHV01000001">
    <property type="protein sequence ID" value="KRG19965.1"/>
    <property type="molecule type" value="Genomic_DNA"/>
</dbReference>
<dbReference type="Proteomes" id="UP000051494">
    <property type="component" value="Unassembled WGS sequence"/>
</dbReference>
<accession>A0A0Q9YHA1</accession>
<organism evidence="1">
    <name type="scientific">Candidatus Berkiella cookevillensis</name>
    <dbReference type="NCBI Taxonomy" id="437022"/>
    <lineage>
        <taxon>Bacteria</taxon>
        <taxon>Pseudomonadati</taxon>
        <taxon>Pseudomonadota</taxon>
        <taxon>Gammaproteobacteria</taxon>
        <taxon>Candidatus Berkiellales</taxon>
        <taxon>Candidatus Berkiellaceae</taxon>
        <taxon>Candidatus Berkiella</taxon>
    </lineage>
</organism>
<dbReference type="EMBL" id="LKHV02000001">
    <property type="protein sequence ID" value="MCS5708457.1"/>
    <property type="molecule type" value="Genomic_DNA"/>
</dbReference>
<reference evidence="2" key="2">
    <citation type="journal article" date="2016" name="Genome Announc.">
        <title>Draft Genome Sequences of Two Novel Amoeba-Resistant Intranuclear Bacteria, 'Candidatus Berkiella cookevillensis' and 'Candidatus Berkiella aquae'.</title>
        <authorList>
            <person name="Mehari Y.T."/>
            <person name="Arivett B.A."/>
            <person name="Farone A.L."/>
            <person name="Gunderson J.H."/>
            <person name="Farone M.B."/>
        </authorList>
    </citation>
    <scope>NUCLEOTIDE SEQUENCE</scope>
    <source>
        <strain evidence="2">CC99</strain>
    </source>
</reference>
<reference evidence="2" key="3">
    <citation type="submission" date="2021-06" db="EMBL/GenBank/DDBJ databases">
        <title>Genomic Description and Analysis of Intracellular Bacteria, Candidatus Berkiella cookevillensis and Candidatus Berkiella aquae.</title>
        <authorList>
            <person name="Kidane D.T."/>
            <person name="Mehari Y.T."/>
            <person name="Rice F.C."/>
            <person name="Arivett B.A."/>
            <person name="Farone A.L."/>
            <person name="Berk S.G."/>
            <person name="Farone M.B."/>
        </authorList>
    </citation>
    <scope>NUCLEOTIDE SEQUENCE</scope>
    <source>
        <strain evidence="2">CC99</strain>
    </source>
</reference>
<keyword evidence="3" id="KW-1185">Reference proteome</keyword>
<evidence type="ECO:0008006" key="4">
    <source>
        <dbReference type="Google" id="ProtNLM"/>
    </source>
</evidence>
<dbReference type="STRING" id="437022.CC99x_00186"/>
<protein>
    <recommendedName>
        <fullName evidence="4">Glycosyl transferase family 2</fullName>
    </recommendedName>
</protein>
<sequence>MTDDDKPIKILIATPCYQGMCHADYTLSLVKTFAYFQNKKNIKIAHKFILYDSLVPRARNYFSAMALSDKTITHLLFIDADIGWLPEDIMRLISHNKPIIGAAIAKKKYIWDKLRNEHVKQILLDDSLPIEEYRNRIRACLVEYAVNFGASREIKDGVLEVEHIGTAFMLIQRQALEKLCQHYPELKIRQSNHELLSIEALNHFYCLFELRLQEGRYLSEDFSFCKRWNDLGGKIYADLSISLMHHGAEDYYGSILGLDKTNRK</sequence>
<dbReference type="InterPro" id="IPR029044">
    <property type="entry name" value="Nucleotide-diphossugar_trans"/>
</dbReference>
<gene>
    <name evidence="1" type="ORF">CC99x_00186</name>
    <name evidence="2" type="ORF">CC99x_006000</name>
</gene>
<dbReference type="Gene3D" id="3.90.550.10">
    <property type="entry name" value="Spore Coat Polysaccharide Biosynthesis Protein SpsA, Chain A"/>
    <property type="match status" value="1"/>
</dbReference>
<evidence type="ECO:0000313" key="2">
    <source>
        <dbReference type="EMBL" id="MCS5708457.1"/>
    </source>
</evidence>
<reference evidence="1" key="1">
    <citation type="submission" date="2015-09" db="EMBL/GenBank/DDBJ databases">
        <title>Draft Genome Sequences of Two Novel Amoeba-resistant Intranuclear Bacteria, Candidatus Berkiella cookevillensis and Candidatus Berkiella aquae.</title>
        <authorList>
            <person name="Mehari Y.T."/>
            <person name="Arivett B.A."/>
            <person name="Farone A.L."/>
            <person name="Gunderson J.H."/>
            <person name="Farone M.B."/>
        </authorList>
    </citation>
    <scope>NUCLEOTIDE SEQUENCE [LARGE SCALE GENOMIC DNA]</scope>
    <source>
        <strain evidence="1">CC99</strain>
    </source>
</reference>
<dbReference type="OrthoDB" id="6679586at2"/>
<evidence type="ECO:0000313" key="3">
    <source>
        <dbReference type="Proteomes" id="UP000051494"/>
    </source>
</evidence>
<dbReference type="SUPFAM" id="SSF53448">
    <property type="entry name" value="Nucleotide-diphospho-sugar transferases"/>
    <property type="match status" value="1"/>
</dbReference>
<proteinExistence type="predicted"/>
<dbReference type="RefSeq" id="WP_057622699.1">
    <property type="nucleotide sequence ID" value="NZ_LKHV02000001.1"/>
</dbReference>
<evidence type="ECO:0000313" key="1">
    <source>
        <dbReference type="EMBL" id="KRG19965.1"/>
    </source>
</evidence>
<comment type="caution">
    <text evidence="1">The sequence shown here is derived from an EMBL/GenBank/DDBJ whole genome shotgun (WGS) entry which is preliminary data.</text>
</comment>
<dbReference type="AlphaFoldDB" id="A0A0Q9YHA1"/>